<dbReference type="EMBL" id="JARKIF010000021">
    <property type="protein sequence ID" value="KAJ7617404.1"/>
    <property type="molecule type" value="Genomic_DNA"/>
</dbReference>
<dbReference type="GO" id="GO:0007166">
    <property type="term" value="P:cell surface receptor signaling pathway"/>
    <property type="evidence" value="ECO:0007669"/>
    <property type="project" value="InterPro"/>
</dbReference>
<sequence length="227" mass="25744">MPRIRSSTRKTSSDALDAAKVTLRAIQASADAFPPLKSAVSGVLVVLDLSDNARSNKKGCKHVATRAAQLVQDIWSQTKDLDIVLPSEAKESIRQIRKLLKEIKAFLEELNKENLFQRLARQERNKIRIEEYGRLLDEAMMHFSINLEREIRCRAGRYTRRLADERVRAIAVADADTGRCAYREACCRVFFFLGPRRAILSPTQLNYGAATFLIIEFWLSSGLMTRG</sequence>
<dbReference type="InterPro" id="IPR036537">
    <property type="entry name" value="Adaptor_Cbl_N_dom_sf"/>
</dbReference>
<organism evidence="1 2">
    <name type="scientific">Roridomyces roridus</name>
    <dbReference type="NCBI Taxonomy" id="1738132"/>
    <lineage>
        <taxon>Eukaryota</taxon>
        <taxon>Fungi</taxon>
        <taxon>Dikarya</taxon>
        <taxon>Basidiomycota</taxon>
        <taxon>Agaricomycotina</taxon>
        <taxon>Agaricomycetes</taxon>
        <taxon>Agaricomycetidae</taxon>
        <taxon>Agaricales</taxon>
        <taxon>Marasmiineae</taxon>
        <taxon>Mycenaceae</taxon>
        <taxon>Roridomyces</taxon>
    </lineage>
</organism>
<comment type="caution">
    <text evidence="1">The sequence shown here is derived from an EMBL/GenBank/DDBJ whole genome shotgun (WGS) entry which is preliminary data.</text>
</comment>
<evidence type="ECO:0000313" key="1">
    <source>
        <dbReference type="EMBL" id="KAJ7617404.1"/>
    </source>
</evidence>
<reference evidence="1" key="1">
    <citation type="submission" date="2023-03" db="EMBL/GenBank/DDBJ databases">
        <title>Massive genome expansion in bonnet fungi (Mycena s.s.) driven by repeated elements and novel gene families across ecological guilds.</title>
        <authorList>
            <consortium name="Lawrence Berkeley National Laboratory"/>
            <person name="Harder C.B."/>
            <person name="Miyauchi S."/>
            <person name="Viragh M."/>
            <person name="Kuo A."/>
            <person name="Thoen E."/>
            <person name="Andreopoulos B."/>
            <person name="Lu D."/>
            <person name="Skrede I."/>
            <person name="Drula E."/>
            <person name="Henrissat B."/>
            <person name="Morin E."/>
            <person name="Kohler A."/>
            <person name="Barry K."/>
            <person name="LaButti K."/>
            <person name="Morin E."/>
            <person name="Salamov A."/>
            <person name="Lipzen A."/>
            <person name="Mereny Z."/>
            <person name="Hegedus B."/>
            <person name="Baldrian P."/>
            <person name="Stursova M."/>
            <person name="Weitz H."/>
            <person name="Taylor A."/>
            <person name="Grigoriev I.V."/>
            <person name="Nagy L.G."/>
            <person name="Martin F."/>
            <person name="Kauserud H."/>
        </authorList>
    </citation>
    <scope>NUCLEOTIDE SEQUENCE</scope>
    <source>
        <strain evidence="1">9284</strain>
    </source>
</reference>
<dbReference type="InterPro" id="IPR059179">
    <property type="entry name" value="MLKL-like_MCAfunc"/>
</dbReference>
<proteinExistence type="predicted"/>
<keyword evidence="2" id="KW-1185">Reference proteome</keyword>
<dbReference type="Gene3D" id="1.20.930.20">
    <property type="entry name" value="Adaptor protein Cbl, N-terminal domain"/>
    <property type="match status" value="1"/>
</dbReference>
<dbReference type="AlphaFoldDB" id="A0AAD7BDD1"/>
<evidence type="ECO:0000313" key="2">
    <source>
        <dbReference type="Proteomes" id="UP001221142"/>
    </source>
</evidence>
<accession>A0AAD7BDD1</accession>
<dbReference type="CDD" id="cd21037">
    <property type="entry name" value="MLKL_NTD"/>
    <property type="match status" value="1"/>
</dbReference>
<protein>
    <submittedName>
        <fullName evidence="1">Uncharacterized protein</fullName>
    </submittedName>
</protein>
<dbReference type="Proteomes" id="UP001221142">
    <property type="component" value="Unassembled WGS sequence"/>
</dbReference>
<gene>
    <name evidence="1" type="ORF">FB45DRAFT_225491</name>
</gene>
<name>A0AAD7BDD1_9AGAR</name>